<proteinExistence type="inferred from homology"/>
<dbReference type="InterPro" id="IPR022357">
    <property type="entry name" value="MIP_CS"/>
</dbReference>
<keyword evidence="5 8" id="KW-0812">Transmembrane</keyword>
<dbReference type="PRINTS" id="PR00783">
    <property type="entry name" value="MINTRINSICP"/>
</dbReference>
<evidence type="ECO:0000256" key="4">
    <source>
        <dbReference type="ARBA" id="ARBA00022475"/>
    </source>
</evidence>
<dbReference type="InterPro" id="IPR034294">
    <property type="entry name" value="Aquaporin_transptr"/>
</dbReference>
<evidence type="ECO:0000256" key="7">
    <source>
        <dbReference type="ARBA" id="ARBA00023136"/>
    </source>
</evidence>
<accession>S4RI96</accession>
<keyword evidence="7 9" id="KW-0472">Membrane</keyword>
<evidence type="ECO:0000313" key="10">
    <source>
        <dbReference type="Ensembl" id="ENSPMAP00000004928.1"/>
    </source>
</evidence>
<dbReference type="OMA" id="HMGWRSG"/>
<dbReference type="GO" id="GO:0005886">
    <property type="term" value="C:plasma membrane"/>
    <property type="evidence" value="ECO:0007669"/>
    <property type="project" value="UniProtKB-SubCell"/>
</dbReference>
<evidence type="ECO:0000256" key="2">
    <source>
        <dbReference type="ARBA" id="ARBA00006175"/>
    </source>
</evidence>
<keyword evidence="3 8" id="KW-0813">Transport</keyword>
<dbReference type="Ensembl" id="ENSPMAT00000004947.1">
    <property type="protein sequence ID" value="ENSPMAP00000004928.1"/>
    <property type="gene ID" value="ENSPMAG00000004489.1"/>
</dbReference>
<dbReference type="InterPro" id="IPR000425">
    <property type="entry name" value="MIP"/>
</dbReference>
<sequence length="99" mass="10399">RSPPMASELRSRPFWRAVFAEFLATAALVALGIGSTLRWGRADGSVDVVRVSLAFGLAVATLVQCVGHVSGGHLNPAVTFGLLVGRKILIVRGLLYAAV</sequence>
<evidence type="ECO:0000256" key="6">
    <source>
        <dbReference type="ARBA" id="ARBA00022989"/>
    </source>
</evidence>
<dbReference type="STRING" id="7757.ENSPMAP00000004928"/>
<comment type="subcellular location">
    <subcellularLocation>
        <location evidence="1">Cell membrane</location>
        <topology evidence="1">Multi-pass membrane protein</topology>
    </subcellularLocation>
</comment>
<dbReference type="HOGENOM" id="CLU_164261_0_0_1"/>
<evidence type="ECO:0000256" key="3">
    <source>
        <dbReference type="ARBA" id="ARBA00022448"/>
    </source>
</evidence>
<organism evidence="10">
    <name type="scientific">Petromyzon marinus</name>
    <name type="common">Sea lamprey</name>
    <dbReference type="NCBI Taxonomy" id="7757"/>
    <lineage>
        <taxon>Eukaryota</taxon>
        <taxon>Metazoa</taxon>
        <taxon>Chordata</taxon>
        <taxon>Craniata</taxon>
        <taxon>Vertebrata</taxon>
        <taxon>Cyclostomata</taxon>
        <taxon>Hyperoartia</taxon>
        <taxon>Petromyzontiformes</taxon>
        <taxon>Petromyzontidae</taxon>
        <taxon>Petromyzon</taxon>
    </lineage>
</organism>
<evidence type="ECO:0000256" key="9">
    <source>
        <dbReference type="SAM" id="Phobius"/>
    </source>
</evidence>
<dbReference type="InterPro" id="IPR023271">
    <property type="entry name" value="Aquaporin-like"/>
</dbReference>
<protein>
    <submittedName>
        <fullName evidence="10">Uncharacterized protein</fullName>
    </submittedName>
</protein>
<reference evidence="10" key="1">
    <citation type="submission" date="2025-08" db="UniProtKB">
        <authorList>
            <consortium name="Ensembl"/>
        </authorList>
    </citation>
    <scope>IDENTIFICATION</scope>
</reference>
<dbReference type="Gene3D" id="1.20.1080.10">
    <property type="entry name" value="Glycerol uptake facilitator protein"/>
    <property type="match status" value="1"/>
</dbReference>
<evidence type="ECO:0000256" key="5">
    <source>
        <dbReference type="ARBA" id="ARBA00022692"/>
    </source>
</evidence>
<comment type="similarity">
    <text evidence="2 8">Belongs to the MIP/aquaporin (TC 1.A.8) family.</text>
</comment>
<dbReference type="PANTHER" id="PTHR19139:SF199">
    <property type="entry name" value="MIP17260P"/>
    <property type="match status" value="1"/>
</dbReference>
<name>S4RI96_PETMA</name>
<keyword evidence="6 9" id="KW-1133">Transmembrane helix</keyword>
<dbReference type="GeneTree" id="ENSGT00940000156260"/>
<dbReference type="Pfam" id="PF00230">
    <property type="entry name" value="MIP"/>
    <property type="match status" value="1"/>
</dbReference>
<keyword evidence="4" id="KW-1003">Cell membrane</keyword>
<reference evidence="10" key="2">
    <citation type="submission" date="2025-09" db="UniProtKB">
        <authorList>
            <consortium name="Ensembl"/>
        </authorList>
    </citation>
    <scope>IDENTIFICATION</scope>
</reference>
<dbReference type="AlphaFoldDB" id="S4RI96"/>
<evidence type="ECO:0000256" key="1">
    <source>
        <dbReference type="ARBA" id="ARBA00004651"/>
    </source>
</evidence>
<feature type="transmembrane region" description="Helical" evidence="9">
    <location>
        <begin position="14"/>
        <end position="37"/>
    </location>
</feature>
<feature type="transmembrane region" description="Helical" evidence="9">
    <location>
        <begin position="49"/>
        <end position="71"/>
    </location>
</feature>
<dbReference type="GO" id="GO:0015250">
    <property type="term" value="F:water channel activity"/>
    <property type="evidence" value="ECO:0007669"/>
    <property type="project" value="TreeGrafter"/>
</dbReference>
<dbReference type="PROSITE" id="PS00221">
    <property type="entry name" value="MIP"/>
    <property type="match status" value="1"/>
</dbReference>
<dbReference type="PANTHER" id="PTHR19139">
    <property type="entry name" value="AQUAPORIN TRANSPORTER"/>
    <property type="match status" value="1"/>
</dbReference>
<evidence type="ECO:0000256" key="8">
    <source>
        <dbReference type="RuleBase" id="RU000477"/>
    </source>
</evidence>
<dbReference type="SUPFAM" id="SSF81338">
    <property type="entry name" value="Aquaporin-like"/>
    <property type="match status" value="1"/>
</dbReference>